<evidence type="ECO:0000256" key="3">
    <source>
        <dbReference type="ARBA" id="ARBA00023004"/>
    </source>
</evidence>
<sequence>HMQHNARDPLRDHVHGRVYRITYPSRPLVEPAKIDGASIPELLENLKLPEFRTRYRTKRELRGRDADQVLNAITTWTSSLDKNDPKYEAYLLEALWVSWGLNKVDQVLLRQLLKAEDFRVRAAAVRVLRYTGHQVADQADLLKEAVKDVHGRVRLEAIVAASWLPKEQGLPILEEAEKMPLDNWMVHAHEAAVAHINGLSVREKKEEDIKSNLSGGDLELFNMGKEIYNRDGFCATCHQPDGRGLSASLFPPLVGTPWVLGSEERLIKLVLKGLMGPIEVLGREYPGQVPMTPFEGMLNDNEVAAVLTYVRNSFGNQAPAIRPEKVKEVRATVADKKGFYSPAELLKEHPMEK</sequence>
<keyword evidence="7" id="KW-1185">Reference proteome</keyword>
<dbReference type="Gene3D" id="1.25.10.10">
    <property type="entry name" value="Leucine-rich Repeat Variant"/>
    <property type="match status" value="1"/>
</dbReference>
<name>A0ABW5BB84_9BACT</name>
<dbReference type="PANTHER" id="PTHR35008">
    <property type="entry name" value="BLL4482 PROTEIN-RELATED"/>
    <property type="match status" value="1"/>
</dbReference>
<dbReference type="InterPro" id="IPR009056">
    <property type="entry name" value="Cyt_c-like_dom"/>
</dbReference>
<gene>
    <name evidence="6" type="ORF">ACFSKV_13725</name>
</gene>
<dbReference type="PANTHER" id="PTHR35008:SF8">
    <property type="entry name" value="ALCOHOL DEHYDROGENASE CYTOCHROME C SUBUNIT"/>
    <property type="match status" value="1"/>
</dbReference>
<keyword evidence="2 4" id="KW-0479">Metal-binding</keyword>
<dbReference type="InterPro" id="IPR011989">
    <property type="entry name" value="ARM-like"/>
</dbReference>
<dbReference type="SUPFAM" id="SSF46626">
    <property type="entry name" value="Cytochrome c"/>
    <property type="match status" value="1"/>
</dbReference>
<evidence type="ECO:0000256" key="2">
    <source>
        <dbReference type="ARBA" id="ARBA00022723"/>
    </source>
</evidence>
<dbReference type="RefSeq" id="WP_380803780.1">
    <property type="nucleotide sequence ID" value="NZ_JBHUIV010000018.1"/>
</dbReference>
<keyword evidence="3 4" id="KW-0408">Iron</keyword>
<proteinExistence type="predicted"/>
<dbReference type="Proteomes" id="UP001597414">
    <property type="component" value="Unassembled WGS sequence"/>
</dbReference>
<comment type="caution">
    <text evidence="6">The sequence shown here is derived from an EMBL/GenBank/DDBJ whole genome shotgun (WGS) entry which is preliminary data.</text>
</comment>
<dbReference type="InterPro" id="IPR051459">
    <property type="entry name" value="Cytochrome_c-type_DH"/>
</dbReference>
<organism evidence="6 7">
    <name type="scientific">Shivajiella indica</name>
    <dbReference type="NCBI Taxonomy" id="872115"/>
    <lineage>
        <taxon>Bacteria</taxon>
        <taxon>Pseudomonadati</taxon>
        <taxon>Bacteroidota</taxon>
        <taxon>Cytophagia</taxon>
        <taxon>Cytophagales</taxon>
        <taxon>Cyclobacteriaceae</taxon>
        <taxon>Shivajiella</taxon>
    </lineage>
</organism>
<evidence type="ECO:0000259" key="5">
    <source>
        <dbReference type="PROSITE" id="PS51007"/>
    </source>
</evidence>
<dbReference type="Pfam" id="PF00034">
    <property type="entry name" value="Cytochrom_C"/>
    <property type="match status" value="1"/>
</dbReference>
<dbReference type="InterPro" id="IPR036909">
    <property type="entry name" value="Cyt_c-like_dom_sf"/>
</dbReference>
<dbReference type="PROSITE" id="PS51007">
    <property type="entry name" value="CYTC"/>
    <property type="match status" value="1"/>
</dbReference>
<reference evidence="7" key="1">
    <citation type="journal article" date="2019" name="Int. J. Syst. Evol. Microbiol.">
        <title>The Global Catalogue of Microorganisms (GCM) 10K type strain sequencing project: providing services to taxonomists for standard genome sequencing and annotation.</title>
        <authorList>
            <consortium name="The Broad Institute Genomics Platform"/>
            <consortium name="The Broad Institute Genome Sequencing Center for Infectious Disease"/>
            <person name="Wu L."/>
            <person name="Ma J."/>
        </authorList>
    </citation>
    <scope>NUCLEOTIDE SEQUENCE [LARGE SCALE GENOMIC DNA]</scope>
    <source>
        <strain evidence="7">KCTC 19812</strain>
    </source>
</reference>
<dbReference type="Pfam" id="PF13646">
    <property type="entry name" value="HEAT_2"/>
    <property type="match status" value="1"/>
</dbReference>
<evidence type="ECO:0000313" key="6">
    <source>
        <dbReference type="EMBL" id="MFD2202631.1"/>
    </source>
</evidence>
<evidence type="ECO:0000256" key="4">
    <source>
        <dbReference type="PROSITE-ProRule" id="PRU00433"/>
    </source>
</evidence>
<evidence type="ECO:0000313" key="7">
    <source>
        <dbReference type="Proteomes" id="UP001597414"/>
    </source>
</evidence>
<dbReference type="EMBL" id="JBHUIV010000018">
    <property type="protein sequence ID" value="MFD2202631.1"/>
    <property type="molecule type" value="Genomic_DNA"/>
</dbReference>
<dbReference type="InterPro" id="IPR016024">
    <property type="entry name" value="ARM-type_fold"/>
</dbReference>
<evidence type="ECO:0000256" key="1">
    <source>
        <dbReference type="ARBA" id="ARBA00022617"/>
    </source>
</evidence>
<protein>
    <submittedName>
        <fullName evidence="6">HEAT repeat domain-containing protein</fullName>
    </submittedName>
</protein>
<dbReference type="SUPFAM" id="SSF48371">
    <property type="entry name" value="ARM repeat"/>
    <property type="match status" value="1"/>
</dbReference>
<accession>A0ABW5BB84</accession>
<feature type="non-terminal residue" evidence="6">
    <location>
        <position position="1"/>
    </location>
</feature>
<feature type="domain" description="Cytochrome c" evidence="5">
    <location>
        <begin position="219"/>
        <end position="314"/>
    </location>
</feature>
<dbReference type="Gene3D" id="1.10.760.10">
    <property type="entry name" value="Cytochrome c-like domain"/>
    <property type="match status" value="1"/>
</dbReference>
<keyword evidence="1 4" id="KW-0349">Heme</keyword>